<dbReference type="InterPro" id="IPR051402">
    <property type="entry name" value="KPR-Related"/>
</dbReference>
<dbReference type="GO" id="GO:0005737">
    <property type="term" value="C:cytoplasm"/>
    <property type="evidence" value="ECO:0007669"/>
    <property type="project" value="TreeGrafter"/>
</dbReference>
<reference evidence="14" key="1">
    <citation type="submission" date="2016-07" db="EMBL/GenBank/DDBJ databases">
        <authorList>
            <person name="Florea S."/>
            <person name="Webb J.S."/>
            <person name="Jaromczyk J."/>
            <person name="Schardl C.L."/>
        </authorList>
    </citation>
    <scope>NUCLEOTIDE SEQUENCE [LARGE SCALE GENOMIC DNA]</scope>
    <source>
        <strain evidence="14">1YdBTEX2</strain>
    </source>
</reference>
<keyword evidence="7" id="KW-0560">Oxidoreductase</keyword>
<dbReference type="GO" id="GO:0015940">
    <property type="term" value="P:pantothenate biosynthetic process"/>
    <property type="evidence" value="ECO:0007669"/>
    <property type="project" value="UniProtKB-UniPathway"/>
</dbReference>
<dbReference type="PROSITE" id="PS51257">
    <property type="entry name" value="PROKAR_LIPOPROTEIN"/>
    <property type="match status" value="1"/>
</dbReference>
<feature type="chain" id="PRO_5008916357" description="2-dehydropantoate 2-reductase" evidence="10">
    <location>
        <begin position="23"/>
        <end position="351"/>
    </location>
</feature>
<dbReference type="Pfam" id="PF02558">
    <property type="entry name" value="ApbA"/>
    <property type="match status" value="1"/>
</dbReference>
<evidence type="ECO:0000259" key="11">
    <source>
        <dbReference type="Pfam" id="PF02558"/>
    </source>
</evidence>
<proteinExistence type="inferred from homology"/>
<dbReference type="Gene3D" id="1.10.1040.10">
    <property type="entry name" value="N-(1-d-carboxylethyl)-l-norvaline Dehydrogenase, domain 2"/>
    <property type="match status" value="1"/>
</dbReference>
<name>A0A1D3K0S9_PSEVE</name>
<evidence type="ECO:0000256" key="3">
    <source>
        <dbReference type="ARBA" id="ARBA00013014"/>
    </source>
</evidence>
<dbReference type="EC" id="1.1.1.169" evidence="3"/>
<evidence type="ECO:0000256" key="7">
    <source>
        <dbReference type="ARBA" id="ARBA00023002"/>
    </source>
</evidence>
<dbReference type="InterPro" id="IPR036291">
    <property type="entry name" value="NAD(P)-bd_dom_sf"/>
</dbReference>
<protein>
    <recommendedName>
        <fullName evidence="4">2-dehydropantoate 2-reductase</fullName>
        <ecNumber evidence="3">1.1.1.169</ecNumber>
    </recommendedName>
    <alternativeName>
        <fullName evidence="8">Ketopantoate reductase</fullName>
    </alternativeName>
</protein>
<evidence type="ECO:0000313" key="13">
    <source>
        <dbReference type="EMBL" id="SBW81944.1"/>
    </source>
</evidence>
<evidence type="ECO:0000256" key="6">
    <source>
        <dbReference type="ARBA" id="ARBA00022857"/>
    </source>
</evidence>
<dbReference type="InterPro" id="IPR008927">
    <property type="entry name" value="6-PGluconate_DH-like_C_sf"/>
</dbReference>
<comment type="similarity">
    <text evidence="2">Belongs to the ketopantoate reductase family.</text>
</comment>
<organism evidence="13 14">
    <name type="scientific">Pseudomonas veronii 1YdBTEX2</name>
    <dbReference type="NCBI Taxonomy" id="1295141"/>
    <lineage>
        <taxon>Bacteria</taxon>
        <taxon>Pseudomonadati</taxon>
        <taxon>Pseudomonadota</taxon>
        <taxon>Gammaproteobacteria</taxon>
        <taxon>Pseudomonadales</taxon>
        <taxon>Pseudomonadaceae</taxon>
        <taxon>Pseudomonas</taxon>
    </lineage>
</organism>
<dbReference type="InterPro" id="IPR013752">
    <property type="entry name" value="KPA_reductase"/>
</dbReference>
<dbReference type="Gene3D" id="3.40.50.720">
    <property type="entry name" value="NAD(P)-binding Rossmann-like Domain"/>
    <property type="match status" value="1"/>
</dbReference>
<dbReference type="InterPro" id="IPR003710">
    <property type="entry name" value="ApbA"/>
</dbReference>
<evidence type="ECO:0000256" key="5">
    <source>
        <dbReference type="ARBA" id="ARBA00022655"/>
    </source>
</evidence>
<dbReference type="UniPathway" id="UPA00028">
    <property type="reaction ID" value="UER00004"/>
</dbReference>
<feature type="domain" description="Ketopantoate reductase N-terminal" evidence="11">
    <location>
        <begin position="10"/>
        <end position="176"/>
    </location>
</feature>
<dbReference type="RefSeq" id="WP_017846858.1">
    <property type="nucleotide sequence ID" value="NZ_AOUH01000018.1"/>
</dbReference>
<dbReference type="NCBIfam" id="NF005089">
    <property type="entry name" value="PRK06522.1-4"/>
    <property type="match status" value="1"/>
</dbReference>
<accession>A0A1D3K0S9</accession>
<dbReference type="InterPro" id="IPR013332">
    <property type="entry name" value="KPR_N"/>
</dbReference>
<dbReference type="AlphaFoldDB" id="A0A1D3K0S9"/>
<dbReference type="SUPFAM" id="SSF48179">
    <property type="entry name" value="6-phosphogluconate dehydrogenase C-terminal domain-like"/>
    <property type="match status" value="1"/>
</dbReference>
<feature type="signal peptide" evidence="10">
    <location>
        <begin position="1"/>
        <end position="22"/>
    </location>
</feature>
<evidence type="ECO:0000259" key="12">
    <source>
        <dbReference type="Pfam" id="PF08546"/>
    </source>
</evidence>
<feature type="domain" description="Ketopantoate reductase C-terminal" evidence="12">
    <location>
        <begin position="203"/>
        <end position="322"/>
    </location>
</feature>
<keyword evidence="10" id="KW-0732">Signal</keyword>
<evidence type="ECO:0000256" key="1">
    <source>
        <dbReference type="ARBA" id="ARBA00004994"/>
    </source>
</evidence>
<keyword evidence="5" id="KW-0566">Pantothenate biosynthesis</keyword>
<dbReference type="Pfam" id="PF08546">
    <property type="entry name" value="ApbA_C"/>
    <property type="match status" value="1"/>
</dbReference>
<comment type="pathway">
    <text evidence="1">Cofactor biosynthesis; (R)-pantothenate biosynthesis; (R)-pantoate from 3-methyl-2-oxobutanoate: step 2/2.</text>
</comment>
<dbReference type="EMBL" id="LT599583">
    <property type="protein sequence ID" value="SBW81944.1"/>
    <property type="molecule type" value="Genomic_DNA"/>
</dbReference>
<sequence length="351" mass="37369">MARSIPSRLCIVGAGAIGCTLAARLAATGQPVNMFARGNTLTALNENGVRLTDLDGEHNAPVNASDDCVLLGEQDVVFLCVKAQSLPTLVPHLAPLIGPHTTVVPVVNGVPWWYFHGESGNMAGQPIQAVDPDGTLLASLDPAHILGCVVFITAETISPGQARSHNPHLMILGEPNNRKSQRLETIRQLIEDAGIEARASDRIRDSLWTKILANLTSNPLSVITGATLEELYSQPELTPLVGKILHEGLLTAAAYGARIDFDPPTFMKLGAGMGAVKTSMLQDYQHGRALELAAIGDAVVELAEHHGLGVPTTRDILSLARFLTRHPSRSSTDIVSVIAPTSTPSQERKKP</sequence>
<evidence type="ECO:0000256" key="4">
    <source>
        <dbReference type="ARBA" id="ARBA00019465"/>
    </source>
</evidence>
<dbReference type="GO" id="GO:0008677">
    <property type="term" value="F:2-dehydropantoate 2-reductase activity"/>
    <property type="evidence" value="ECO:0007669"/>
    <property type="project" value="UniProtKB-EC"/>
</dbReference>
<dbReference type="PANTHER" id="PTHR21708:SF45">
    <property type="entry name" value="2-DEHYDROPANTOATE 2-REDUCTASE"/>
    <property type="match status" value="1"/>
</dbReference>
<dbReference type="SUPFAM" id="SSF51735">
    <property type="entry name" value="NAD(P)-binding Rossmann-fold domains"/>
    <property type="match status" value="1"/>
</dbReference>
<evidence type="ECO:0000256" key="10">
    <source>
        <dbReference type="SAM" id="SignalP"/>
    </source>
</evidence>
<evidence type="ECO:0000256" key="8">
    <source>
        <dbReference type="ARBA" id="ARBA00032024"/>
    </source>
</evidence>
<dbReference type="PANTHER" id="PTHR21708">
    <property type="entry name" value="PROBABLE 2-DEHYDROPANTOATE 2-REDUCTASE"/>
    <property type="match status" value="1"/>
</dbReference>
<evidence type="ECO:0000256" key="2">
    <source>
        <dbReference type="ARBA" id="ARBA00007870"/>
    </source>
</evidence>
<dbReference type="Proteomes" id="UP000245431">
    <property type="component" value="Chromosome PVE_r1"/>
</dbReference>
<dbReference type="InterPro" id="IPR013328">
    <property type="entry name" value="6PGD_dom2"/>
</dbReference>
<comment type="catalytic activity">
    <reaction evidence="9">
        <text>(R)-pantoate + NADP(+) = 2-dehydropantoate + NADPH + H(+)</text>
        <dbReference type="Rhea" id="RHEA:16233"/>
        <dbReference type="ChEBI" id="CHEBI:11561"/>
        <dbReference type="ChEBI" id="CHEBI:15378"/>
        <dbReference type="ChEBI" id="CHEBI:15980"/>
        <dbReference type="ChEBI" id="CHEBI:57783"/>
        <dbReference type="ChEBI" id="CHEBI:58349"/>
        <dbReference type="EC" id="1.1.1.169"/>
    </reaction>
</comment>
<evidence type="ECO:0000313" key="14">
    <source>
        <dbReference type="Proteomes" id="UP000245431"/>
    </source>
</evidence>
<evidence type="ECO:0000256" key="9">
    <source>
        <dbReference type="ARBA" id="ARBA00048793"/>
    </source>
</evidence>
<dbReference type="NCBIfam" id="TIGR00745">
    <property type="entry name" value="apbA_panE"/>
    <property type="match status" value="1"/>
</dbReference>
<keyword evidence="6" id="KW-0521">NADP</keyword>
<gene>
    <name evidence="13" type="ORF">PVE_R1G4062</name>
</gene>